<dbReference type="STRING" id="211114.SAMN04489726_0304"/>
<accession>A0A1G9R9A2</accession>
<evidence type="ECO:0000256" key="1">
    <source>
        <dbReference type="ARBA" id="ARBA00004651"/>
    </source>
</evidence>
<feature type="transmembrane region" description="Helical" evidence="7">
    <location>
        <begin position="201"/>
        <end position="223"/>
    </location>
</feature>
<dbReference type="EMBL" id="LT629701">
    <property type="protein sequence ID" value="SDM19700.1"/>
    <property type="molecule type" value="Genomic_DNA"/>
</dbReference>
<feature type="transmembrane region" description="Helical" evidence="7">
    <location>
        <begin position="235"/>
        <end position="256"/>
    </location>
</feature>
<feature type="transmembrane region" description="Helical" evidence="7">
    <location>
        <begin position="562"/>
        <end position="583"/>
    </location>
</feature>
<organism evidence="9 10">
    <name type="scientific">Allokutzneria albata</name>
    <name type="common">Kibdelosporangium albatum</name>
    <dbReference type="NCBI Taxonomy" id="211114"/>
    <lineage>
        <taxon>Bacteria</taxon>
        <taxon>Bacillati</taxon>
        <taxon>Actinomycetota</taxon>
        <taxon>Actinomycetes</taxon>
        <taxon>Pseudonocardiales</taxon>
        <taxon>Pseudonocardiaceae</taxon>
        <taxon>Allokutzneria</taxon>
    </lineage>
</organism>
<comment type="similarity">
    <text evidence="2">Belongs to the resistance-nodulation-cell division (RND) (TC 2.A.6) family. MmpL subfamily.</text>
</comment>
<evidence type="ECO:0000313" key="9">
    <source>
        <dbReference type="EMBL" id="SDM19700.1"/>
    </source>
</evidence>
<dbReference type="InterPro" id="IPR004869">
    <property type="entry name" value="MMPL_dom"/>
</dbReference>
<feature type="transmembrane region" description="Helical" evidence="7">
    <location>
        <begin position="277"/>
        <end position="298"/>
    </location>
</feature>
<keyword evidence="5 7" id="KW-1133">Transmembrane helix</keyword>
<dbReference type="PANTHER" id="PTHR33406">
    <property type="entry name" value="MEMBRANE PROTEIN MJ1562-RELATED"/>
    <property type="match status" value="1"/>
</dbReference>
<feature type="transmembrane region" description="Helical" evidence="7">
    <location>
        <begin position="595"/>
        <end position="615"/>
    </location>
</feature>
<name>A0A1G9R9A2_ALLAB</name>
<feature type="transmembrane region" description="Helical" evidence="7">
    <location>
        <begin position="664"/>
        <end position="687"/>
    </location>
</feature>
<keyword evidence="10" id="KW-1185">Reference proteome</keyword>
<evidence type="ECO:0000259" key="8">
    <source>
        <dbReference type="Pfam" id="PF03176"/>
    </source>
</evidence>
<keyword evidence="3" id="KW-1003">Cell membrane</keyword>
<dbReference type="PANTHER" id="PTHR33406:SF6">
    <property type="entry name" value="MEMBRANE PROTEIN YDGH-RELATED"/>
    <property type="match status" value="1"/>
</dbReference>
<dbReference type="Pfam" id="PF03176">
    <property type="entry name" value="MMPL"/>
    <property type="match status" value="2"/>
</dbReference>
<evidence type="ECO:0000256" key="5">
    <source>
        <dbReference type="ARBA" id="ARBA00022989"/>
    </source>
</evidence>
<evidence type="ECO:0000313" key="10">
    <source>
        <dbReference type="Proteomes" id="UP000183376"/>
    </source>
</evidence>
<dbReference type="eggNOG" id="COG2409">
    <property type="taxonomic scope" value="Bacteria"/>
</dbReference>
<proteinExistence type="inferred from homology"/>
<feature type="domain" description="Membrane transport protein MMPL" evidence="8">
    <location>
        <begin position="487"/>
        <end position="706"/>
    </location>
</feature>
<dbReference type="AlphaFoldDB" id="A0A1G9R9A2"/>
<dbReference type="Proteomes" id="UP000183376">
    <property type="component" value="Chromosome I"/>
</dbReference>
<evidence type="ECO:0000256" key="3">
    <source>
        <dbReference type="ARBA" id="ARBA00022475"/>
    </source>
</evidence>
<protein>
    <submittedName>
        <fullName evidence="9">Putative drug exporter of the RND superfamily</fullName>
    </submittedName>
</protein>
<comment type="subcellular location">
    <subcellularLocation>
        <location evidence="1">Cell membrane</location>
        <topology evidence="1">Multi-pass membrane protein</topology>
    </subcellularLocation>
</comment>
<reference evidence="9 10" key="1">
    <citation type="submission" date="2016-10" db="EMBL/GenBank/DDBJ databases">
        <authorList>
            <person name="de Groot N.N."/>
        </authorList>
    </citation>
    <scope>NUCLEOTIDE SEQUENCE [LARGE SCALE GENOMIC DNA]</scope>
    <source>
        <strain evidence="9 10">DSM 44149</strain>
    </source>
</reference>
<keyword evidence="4 7" id="KW-0812">Transmembrane</keyword>
<dbReference type="GO" id="GO:0005886">
    <property type="term" value="C:plasma membrane"/>
    <property type="evidence" value="ECO:0007669"/>
    <property type="project" value="UniProtKB-SubCell"/>
</dbReference>
<evidence type="ECO:0000256" key="4">
    <source>
        <dbReference type="ARBA" id="ARBA00022692"/>
    </source>
</evidence>
<sequence length="724" mass="75901">MEVDKQRRPRWRWVLPTLMVLAWLVFGGFSSQFQSRLAEVQKNDNASFLPASAESTEATNLQAAFSDKRVLPAVLVFERPAGLTMTDQNALQERLVQLAALPGVNGQITPPDLAKDGKAVQAVAALDAQDGAKLARTIAELREVVGKSLPAGLNAYVTGPAGLLGDLADIFKGIDELLLGVTAAVVALILVVVYRSPLLPILVLASAGLALASSTFVVYELAANEVLTLSGSSQGILFILVFGAATDYALLLVARYREELRRHASPYVAMGKAYRASFEPILASAGTVVLGLMCLLLSELNSNRGLGPVAATGIVMSLLASLTFLPAVLVIFGRVAFWPFWPMAVTGKHAKVPSDVEQHGSWARVAAAVGQRPRLTWVLTALVLLGGAALLPQFTSAGTSQTDLFLTKVESVTGQEALSAHFPGGIGSPAAIIANAQAAPAVMAAARVPGIADVTMGFDVPPGAPPPADVSQLKPKVVNGKVQIFATFSAPADSPQSVAAVKTLREAVHGVPGAEAKVGGFTALQYDVQEASSRDRWVIIPAVLVVIVIVLALLLRSLLAPLLLTATVVLSFAATLGVSGLIFEHLLGWGGADPSVPLFAFVFLVALGIDYNIFLMTRVREEAVKHGTVTGTLRGLTVTGGVITSAGVVLAATFAALAVLPLLFLAQLAFLVAFGVLLDTLVVRSLLVPALTIDIGRAVWWPGRLWKAEPPRRADDEPGNCLGS</sequence>
<feature type="transmembrane region" description="Helical" evidence="7">
    <location>
        <begin position="636"/>
        <end position="658"/>
    </location>
</feature>
<dbReference type="Gene3D" id="1.20.1640.10">
    <property type="entry name" value="Multidrug efflux transporter AcrB transmembrane domain"/>
    <property type="match status" value="2"/>
</dbReference>
<keyword evidence="6 7" id="KW-0472">Membrane</keyword>
<evidence type="ECO:0000256" key="7">
    <source>
        <dbReference type="SAM" id="Phobius"/>
    </source>
</evidence>
<feature type="transmembrane region" description="Helical" evidence="7">
    <location>
        <begin position="375"/>
        <end position="394"/>
    </location>
</feature>
<evidence type="ECO:0000256" key="2">
    <source>
        <dbReference type="ARBA" id="ARBA00010157"/>
    </source>
</evidence>
<feature type="domain" description="Membrane transport protein MMPL" evidence="8">
    <location>
        <begin position="48"/>
        <end position="374"/>
    </location>
</feature>
<gene>
    <name evidence="9" type="ORF">SAMN04489726_0304</name>
</gene>
<feature type="transmembrane region" description="Helical" evidence="7">
    <location>
        <begin position="537"/>
        <end position="555"/>
    </location>
</feature>
<feature type="transmembrane region" description="Helical" evidence="7">
    <location>
        <begin position="310"/>
        <end position="333"/>
    </location>
</feature>
<dbReference type="SUPFAM" id="SSF82866">
    <property type="entry name" value="Multidrug efflux transporter AcrB transmembrane domain"/>
    <property type="match status" value="2"/>
</dbReference>
<dbReference type="InterPro" id="IPR050545">
    <property type="entry name" value="Mycobact_MmpL"/>
</dbReference>
<feature type="transmembrane region" description="Helical" evidence="7">
    <location>
        <begin position="177"/>
        <end position="194"/>
    </location>
</feature>
<evidence type="ECO:0000256" key="6">
    <source>
        <dbReference type="ARBA" id="ARBA00023136"/>
    </source>
</evidence>